<reference evidence="1" key="1">
    <citation type="submission" date="2020-03" db="EMBL/GenBank/DDBJ databases">
        <title>The deep terrestrial virosphere.</title>
        <authorList>
            <person name="Holmfeldt K."/>
            <person name="Nilsson E."/>
            <person name="Simone D."/>
            <person name="Lopez-Fernandez M."/>
            <person name="Wu X."/>
            <person name="de Brujin I."/>
            <person name="Lundin D."/>
            <person name="Andersson A."/>
            <person name="Bertilsson S."/>
            <person name="Dopson M."/>
        </authorList>
    </citation>
    <scope>NUCLEOTIDE SEQUENCE</scope>
    <source>
        <strain evidence="1">MM415B02115</strain>
    </source>
</reference>
<organism evidence="1">
    <name type="scientific">viral metagenome</name>
    <dbReference type="NCBI Taxonomy" id="1070528"/>
    <lineage>
        <taxon>unclassified sequences</taxon>
        <taxon>metagenomes</taxon>
        <taxon>organismal metagenomes</taxon>
    </lineage>
</organism>
<name>A0A6M3KVT3_9ZZZZ</name>
<sequence>MKKLIVFAILLALIPSVVSADELWVKNEGGLEIVIDGTVTDVQYDGLYAWNPEYSEGQAKVAAADIKDGWVVITGDFTGYTIEVACNQKAEDVSPEVRWVKDAPITKSDNYGSSDAKAEPTFDFTGEDYWLYT</sequence>
<proteinExistence type="predicted"/>
<protein>
    <submittedName>
        <fullName evidence="1">Uncharacterized protein</fullName>
    </submittedName>
</protein>
<dbReference type="EMBL" id="MT142622">
    <property type="protein sequence ID" value="QJA86216.1"/>
    <property type="molecule type" value="Genomic_DNA"/>
</dbReference>
<dbReference type="AlphaFoldDB" id="A0A6M3KVT3"/>
<evidence type="ECO:0000313" key="1">
    <source>
        <dbReference type="EMBL" id="QJA86216.1"/>
    </source>
</evidence>
<gene>
    <name evidence="1" type="ORF">MM415B02115_0018</name>
</gene>
<accession>A0A6M3KVT3</accession>